<proteinExistence type="predicted"/>
<evidence type="ECO:0000313" key="3">
    <source>
        <dbReference type="EMBL" id="CAL4925405.1"/>
    </source>
</evidence>
<protein>
    <recommendedName>
        <fullName evidence="1">F-box domain-containing protein</fullName>
    </recommendedName>
</protein>
<reference evidence="2 4" key="2">
    <citation type="submission" date="2024-10" db="EMBL/GenBank/DDBJ databases">
        <authorList>
            <person name="Ryan C."/>
        </authorList>
    </citation>
    <scope>NUCLEOTIDE SEQUENCE [LARGE SCALE GENOMIC DNA]</scope>
</reference>
<evidence type="ECO:0000259" key="1">
    <source>
        <dbReference type="SMART" id="SM00256"/>
    </source>
</evidence>
<dbReference type="NCBIfam" id="TIGR01640">
    <property type="entry name" value="F_box_assoc_1"/>
    <property type="match status" value="1"/>
</dbReference>
<dbReference type="Gene3D" id="1.20.1280.50">
    <property type="match status" value="1"/>
</dbReference>
<dbReference type="InterPro" id="IPR001810">
    <property type="entry name" value="F-box_dom"/>
</dbReference>
<dbReference type="InterPro" id="IPR036047">
    <property type="entry name" value="F-box-like_dom_sf"/>
</dbReference>
<reference evidence="4" key="1">
    <citation type="submission" date="2024-06" db="EMBL/GenBank/DDBJ databases">
        <authorList>
            <person name="Ryan C."/>
        </authorList>
    </citation>
    <scope>NUCLEOTIDE SEQUENCE [LARGE SCALE GENOMIC DNA]</scope>
</reference>
<name>A0ABC8WXH9_9POAL</name>
<evidence type="ECO:0000313" key="2">
    <source>
        <dbReference type="EMBL" id="CAL4917116.1"/>
    </source>
</evidence>
<gene>
    <name evidence="2" type="ORF">URODEC1_LOCUS18377</name>
    <name evidence="3" type="ORF">URODEC1_LOCUS23306</name>
</gene>
<dbReference type="SUPFAM" id="SSF81383">
    <property type="entry name" value="F-box domain"/>
    <property type="match status" value="1"/>
</dbReference>
<dbReference type="EMBL" id="OZ075124">
    <property type="protein sequence ID" value="CAL4925405.1"/>
    <property type="molecule type" value="Genomic_DNA"/>
</dbReference>
<dbReference type="Proteomes" id="UP001497457">
    <property type="component" value="Chromosome 13rd"/>
</dbReference>
<dbReference type="InterPro" id="IPR017451">
    <property type="entry name" value="F-box-assoc_interact_dom"/>
</dbReference>
<sequence>MTAIAAQPEASTPFGCLNDDVVAEILLRLPSADDVLHCRAVCKAWRRVTSSPVFVAAYSRRHCPLELIVPLGAMARERVLDTIPLLLTLDETRRRRRCLQAPHRRRYSSMASLIGSCDGLLLFEAQPGSAHVVCNPVTKQWIMLPSCRDSYVCGFYLHRPSGEHRLLYLSDDQHGSHHVYSLEAAEAHQLEQAFPADIFCSQRPLDCLNYRGKLHWQQHPLALFSCNIQYRVQEEDTSKIVAFDTESETFRRISLAPLINRNPEERLCLTETDGKLAMAAIEQGSMDLWVLQDYNDDGTWTRRLRVDLPHPWLLPVNAGVHVQDMILLEDCWNHSLCMYDLKATRALEQIQFDGHQPVGIPYSICRNALAFRGSLKRHAFFDRQDPK</sequence>
<dbReference type="InterPro" id="IPR050796">
    <property type="entry name" value="SCF_F-box_component"/>
</dbReference>
<dbReference type="InterPro" id="IPR013187">
    <property type="entry name" value="F-box-assoc_dom_typ3"/>
</dbReference>
<dbReference type="EMBL" id="OZ075123">
    <property type="protein sequence ID" value="CAL4917116.1"/>
    <property type="molecule type" value="Genomic_DNA"/>
</dbReference>
<dbReference type="PANTHER" id="PTHR31672">
    <property type="entry name" value="BNACNNG10540D PROTEIN"/>
    <property type="match status" value="1"/>
</dbReference>
<accession>A0ABC8WXH9</accession>
<dbReference type="Proteomes" id="UP001497457">
    <property type="component" value="Chromosome 14rd"/>
</dbReference>
<feature type="domain" description="F-box" evidence="1">
    <location>
        <begin position="17"/>
        <end position="58"/>
    </location>
</feature>
<keyword evidence="4" id="KW-1185">Reference proteome</keyword>
<dbReference type="Pfam" id="PF08268">
    <property type="entry name" value="FBA_3"/>
    <property type="match status" value="1"/>
</dbReference>
<dbReference type="Pfam" id="PF00646">
    <property type="entry name" value="F-box"/>
    <property type="match status" value="1"/>
</dbReference>
<dbReference type="SMART" id="SM00256">
    <property type="entry name" value="FBOX"/>
    <property type="match status" value="1"/>
</dbReference>
<dbReference type="AlphaFoldDB" id="A0ABC8WXH9"/>
<evidence type="ECO:0000313" key="4">
    <source>
        <dbReference type="Proteomes" id="UP001497457"/>
    </source>
</evidence>
<organism evidence="2 4">
    <name type="scientific">Urochloa decumbens</name>
    <dbReference type="NCBI Taxonomy" id="240449"/>
    <lineage>
        <taxon>Eukaryota</taxon>
        <taxon>Viridiplantae</taxon>
        <taxon>Streptophyta</taxon>
        <taxon>Embryophyta</taxon>
        <taxon>Tracheophyta</taxon>
        <taxon>Spermatophyta</taxon>
        <taxon>Magnoliopsida</taxon>
        <taxon>Liliopsida</taxon>
        <taxon>Poales</taxon>
        <taxon>Poaceae</taxon>
        <taxon>PACMAD clade</taxon>
        <taxon>Panicoideae</taxon>
        <taxon>Panicodae</taxon>
        <taxon>Paniceae</taxon>
        <taxon>Melinidinae</taxon>
        <taxon>Urochloa</taxon>
    </lineage>
</organism>
<dbReference type="PANTHER" id="PTHR31672:SF2">
    <property type="entry name" value="F-BOX DOMAIN-CONTAINING PROTEIN"/>
    <property type="match status" value="1"/>
</dbReference>